<dbReference type="PANTHER" id="PTHR34580">
    <property type="match status" value="1"/>
</dbReference>
<dbReference type="PROSITE" id="PS52050">
    <property type="entry name" value="WYL"/>
    <property type="match status" value="1"/>
</dbReference>
<dbReference type="InterPro" id="IPR028349">
    <property type="entry name" value="PafC-like"/>
</dbReference>
<protein>
    <submittedName>
        <fullName evidence="4">YafY family transcriptional regulator</fullName>
    </submittedName>
</protein>
<dbReference type="Proteomes" id="UP000677611">
    <property type="component" value="Unassembled WGS sequence"/>
</dbReference>
<sequence>MKTERMFSILIYLLKKDIVPAEELANTFEVSKRTIYRDIDALSAIGIPIISYLGKNGGFTLIDNYQLDKFTFSEEEKKFLLEGLTLKNELFDNNQLSMLQKKLELLKENKEEYHSNITISSSTLHRETIEEETKRKVKKILSIIDEGNKIHISYVSQTANISSRMIQPLKLNFMNGSWYLEAFCESRKALRLFKLTRIRSMEIIHDNTKAAYTEKNEYVTNKAAKVERIVLLFSKSELGKLYDFFTDDEIEFLEDGELKVTFQYDSNKNILPFLLMFGRYVKILEPLWLKNKYRGEIEYIYKS</sequence>
<evidence type="ECO:0000259" key="3">
    <source>
        <dbReference type="PROSITE" id="PS51000"/>
    </source>
</evidence>
<dbReference type="Pfam" id="PF25583">
    <property type="entry name" value="WCX"/>
    <property type="match status" value="1"/>
</dbReference>
<dbReference type="InterPro" id="IPR026881">
    <property type="entry name" value="WYL_dom"/>
</dbReference>
<dbReference type="SUPFAM" id="SSF46785">
    <property type="entry name" value="Winged helix' DNA-binding domain"/>
    <property type="match status" value="1"/>
</dbReference>
<proteinExistence type="predicted"/>
<dbReference type="InterPro" id="IPR036388">
    <property type="entry name" value="WH-like_DNA-bd_sf"/>
</dbReference>
<evidence type="ECO:0000313" key="4">
    <source>
        <dbReference type="EMBL" id="MBO1625171.1"/>
    </source>
</evidence>
<comment type="caution">
    <text evidence="4">The sequence shown here is derived from an EMBL/GenBank/DDBJ whole genome shotgun (WGS) entry which is preliminary data.</text>
</comment>
<dbReference type="Pfam" id="PF13280">
    <property type="entry name" value="WYL"/>
    <property type="match status" value="1"/>
</dbReference>
<keyword evidence="2" id="KW-0804">Transcription</keyword>
<keyword evidence="1" id="KW-0805">Transcription regulation</keyword>
<accession>A0ABS3NX80</accession>
<dbReference type="InterPro" id="IPR036390">
    <property type="entry name" value="WH_DNA-bd_sf"/>
</dbReference>
<dbReference type="InterPro" id="IPR013196">
    <property type="entry name" value="HTH_11"/>
</dbReference>
<reference evidence="4 5" key="1">
    <citation type="submission" date="2021-03" db="EMBL/GenBank/DDBJ databases">
        <title>Identification of novel Bacillus strains.</title>
        <authorList>
            <person name="Xiao Z."/>
            <person name="Li Y."/>
            <person name="Shen J."/>
        </authorList>
    </citation>
    <scope>NUCLEOTIDE SEQUENCE [LARGE SCALE GENOMIC DNA]</scope>
    <source>
        <strain evidence="4 5">SY8</strain>
    </source>
</reference>
<evidence type="ECO:0000256" key="2">
    <source>
        <dbReference type="ARBA" id="ARBA00023163"/>
    </source>
</evidence>
<dbReference type="PIRSF" id="PIRSF016838">
    <property type="entry name" value="PafC"/>
    <property type="match status" value="1"/>
</dbReference>
<dbReference type="Gene3D" id="1.10.10.10">
    <property type="entry name" value="Winged helix-like DNA-binding domain superfamily/Winged helix DNA-binding domain"/>
    <property type="match status" value="1"/>
</dbReference>
<organism evidence="4 5">
    <name type="scientific">Bacillus arachidis</name>
    <dbReference type="NCBI Taxonomy" id="2819290"/>
    <lineage>
        <taxon>Bacteria</taxon>
        <taxon>Bacillati</taxon>
        <taxon>Bacillota</taxon>
        <taxon>Bacilli</taxon>
        <taxon>Bacillales</taxon>
        <taxon>Bacillaceae</taxon>
        <taxon>Bacillus</taxon>
    </lineage>
</organism>
<evidence type="ECO:0000313" key="5">
    <source>
        <dbReference type="Proteomes" id="UP000677611"/>
    </source>
</evidence>
<dbReference type="Pfam" id="PF08279">
    <property type="entry name" value="HTH_11"/>
    <property type="match status" value="1"/>
</dbReference>
<keyword evidence="5" id="KW-1185">Reference proteome</keyword>
<feature type="domain" description="HTH deoR-type" evidence="3">
    <location>
        <begin position="2"/>
        <end position="57"/>
    </location>
</feature>
<dbReference type="InterPro" id="IPR051534">
    <property type="entry name" value="CBASS_pafABC_assoc_protein"/>
</dbReference>
<gene>
    <name evidence="4" type="ORF">J4P90_07905</name>
</gene>
<dbReference type="InterPro" id="IPR057727">
    <property type="entry name" value="WCX_dom"/>
</dbReference>
<dbReference type="PANTHER" id="PTHR34580:SF8">
    <property type="entry name" value="WYL DOMAIN-CONTAINING PROTEIN"/>
    <property type="match status" value="1"/>
</dbReference>
<dbReference type="PROSITE" id="PS51000">
    <property type="entry name" value="HTH_DEOR_2"/>
    <property type="match status" value="1"/>
</dbReference>
<dbReference type="InterPro" id="IPR001034">
    <property type="entry name" value="DeoR_HTH"/>
</dbReference>
<name>A0ABS3NX80_9BACI</name>
<dbReference type="EMBL" id="JAGDQJ010000009">
    <property type="protein sequence ID" value="MBO1625171.1"/>
    <property type="molecule type" value="Genomic_DNA"/>
</dbReference>
<evidence type="ECO:0000256" key="1">
    <source>
        <dbReference type="ARBA" id="ARBA00023015"/>
    </source>
</evidence>